<proteinExistence type="predicted"/>
<dbReference type="STRING" id="329726.AM1_2241"/>
<dbReference type="Proteomes" id="UP000000268">
    <property type="component" value="Chromosome"/>
</dbReference>
<reference evidence="1 2" key="1">
    <citation type="journal article" date="2008" name="Proc. Natl. Acad. Sci. U.S.A.">
        <title>Niche adaptation and genome expansion in the chlorophyll d-producing cyanobacterium Acaryochloris marina.</title>
        <authorList>
            <person name="Swingley W.D."/>
            <person name="Chen M."/>
            <person name="Cheung P.C."/>
            <person name="Conrad A.L."/>
            <person name="Dejesa L.C."/>
            <person name="Hao J."/>
            <person name="Honchak B.M."/>
            <person name="Karbach L.E."/>
            <person name="Kurdoglu A."/>
            <person name="Lahiri S."/>
            <person name="Mastrian S.D."/>
            <person name="Miyashita H."/>
            <person name="Page L."/>
            <person name="Ramakrishna P."/>
            <person name="Satoh S."/>
            <person name="Sattley W.M."/>
            <person name="Shimada Y."/>
            <person name="Taylor H.L."/>
            <person name="Tomo T."/>
            <person name="Tsuchiya T."/>
            <person name="Wang Z.T."/>
            <person name="Raymond J."/>
            <person name="Mimuro M."/>
            <person name="Blankenship R.E."/>
            <person name="Touchman J.W."/>
        </authorList>
    </citation>
    <scope>NUCLEOTIDE SEQUENCE [LARGE SCALE GENOMIC DNA]</scope>
    <source>
        <strain evidence="2">MBIC 11017</strain>
    </source>
</reference>
<dbReference type="KEGG" id="amr:AM1_2241"/>
<organism evidence="1 2">
    <name type="scientific">Acaryochloris marina (strain MBIC 11017)</name>
    <dbReference type="NCBI Taxonomy" id="329726"/>
    <lineage>
        <taxon>Bacteria</taxon>
        <taxon>Bacillati</taxon>
        <taxon>Cyanobacteriota</taxon>
        <taxon>Cyanophyceae</taxon>
        <taxon>Acaryochloridales</taxon>
        <taxon>Acaryochloridaceae</taxon>
        <taxon>Acaryochloris</taxon>
    </lineage>
</organism>
<name>B0C0Z5_ACAM1</name>
<dbReference type="OrthoDB" id="5419957at2"/>
<evidence type="ECO:0000313" key="1">
    <source>
        <dbReference type="EMBL" id="ABW27254.1"/>
    </source>
</evidence>
<keyword evidence="2" id="KW-1185">Reference proteome</keyword>
<dbReference type="eggNOG" id="ENOG5030I39">
    <property type="taxonomic scope" value="Bacteria"/>
</dbReference>
<dbReference type="RefSeq" id="WP_012162730.1">
    <property type="nucleotide sequence ID" value="NC_009925.1"/>
</dbReference>
<dbReference type="HOGENOM" id="CLU_1840697_0_0_3"/>
<gene>
    <name evidence="1" type="ordered locus">AM1_2241</name>
</gene>
<sequence length="139" mass="16217">MAPWVSDPHSGGINIPTRLKEPIKQRILAYAAKHYAGKYNRIDVRFRGKFCYIDAYLESEVPAKNFNEEVYGCTWEERIEFLRSIPTHLCRLRYSGDAEKWAMAFYTYSNDKYEPCVFNNGTFKGTPEEAFESSAMYLQ</sequence>
<evidence type="ECO:0000313" key="2">
    <source>
        <dbReference type="Proteomes" id="UP000000268"/>
    </source>
</evidence>
<protein>
    <submittedName>
        <fullName evidence="1">Uncharacterized protein</fullName>
    </submittedName>
</protein>
<accession>B0C0Z5</accession>
<dbReference type="EMBL" id="CP000828">
    <property type="protein sequence ID" value="ABW27254.1"/>
    <property type="molecule type" value="Genomic_DNA"/>
</dbReference>
<dbReference type="AlphaFoldDB" id="B0C0Z5"/>